<protein>
    <submittedName>
        <fullName evidence="6">TM2 domain-containing protein</fullName>
    </submittedName>
</protein>
<dbReference type="EMBL" id="SWCJ01000018">
    <property type="protein sequence ID" value="TKB51647.1"/>
    <property type="molecule type" value="Genomic_DNA"/>
</dbReference>
<keyword evidence="3" id="KW-1133">Transmembrane helix</keyword>
<dbReference type="GO" id="GO:0016020">
    <property type="term" value="C:membrane"/>
    <property type="evidence" value="ECO:0007669"/>
    <property type="project" value="UniProtKB-SubCell"/>
</dbReference>
<keyword evidence="2" id="KW-0812">Transmembrane</keyword>
<proteinExistence type="predicted"/>
<organism evidence="6 7">
    <name type="scientific">Ferrimonas aestuarii</name>
    <dbReference type="NCBI Taxonomy" id="2569539"/>
    <lineage>
        <taxon>Bacteria</taxon>
        <taxon>Pseudomonadati</taxon>
        <taxon>Pseudomonadota</taxon>
        <taxon>Gammaproteobacteria</taxon>
        <taxon>Alteromonadales</taxon>
        <taxon>Ferrimonadaceae</taxon>
        <taxon>Ferrimonas</taxon>
    </lineage>
</organism>
<name>A0A4U1BJD3_9GAMM</name>
<evidence type="ECO:0000256" key="2">
    <source>
        <dbReference type="ARBA" id="ARBA00022692"/>
    </source>
</evidence>
<dbReference type="RefSeq" id="WP_136864736.1">
    <property type="nucleotide sequence ID" value="NZ_SWCJ01000018.1"/>
</dbReference>
<evidence type="ECO:0000256" key="1">
    <source>
        <dbReference type="ARBA" id="ARBA00004141"/>
    </source>
</evidence>
<dbReference type="OrthoDB" id="9816361at2"/>
<evidence type="ECO:0000313" key="6">
    <source>
        <dbReference type="EMBL" id="TKB51647.1"/>
    </source>
</evidence>
<comment type="caution">
    <text evidence="6">The sequence shown here is derived from an EMBL/GenBank/DDBJ whole genome shotgun (WGS) entry which is preliminary data.</text>
</comment>
<keyword evidence="7" id="KW-1185">Reference proteome</keyword>
<reference evidence="6 7" key="1">
    <citation type="submission" date="2019-04" db="EMBL/GenBank/DDBJ databases">
        <authorList>
            <person name="Hwang J.C."/>
        </authorList>
    </citation>
    <scope>NUCLEOTIDE SEQUENCE [LARGE SCALE GENOMIC DNA]</scope>
    <source>
        <strain evidence="6 7">IMCC35002</strain>
    </source>
</reference>
<feature type="domain" description="TM2" evidence="5">
    <location>
        <begin position="46"/>
        <end position="90"/>
    </location>
</feature>
<keyword evidence="4" id="KW-0472">Membrane</keyword>
<dbReference type="AlphaFoldDB" id="A0A4U1BJD3"/>
<dbReference type="InterPro" id="IPR007829">
    <property type="entry name" value="TM2"/>
</dbReference>
<evidence type="ECO:0000259" key="5">
    <source>
        <dbReference type="Pfam" id="PF05154"/>
    </source>
</evidence>
<accession>A0A4U1BJD3</accession>
<gene>
    <name evidence="6" type="ORF">FCL42_17545</name>
</gene>
<dbReference type="Proteomes" id="UP000305675">
    <property type="component" value="Unassembled WGS sequence"/>
</dbReference>
<evidence type="ECO:0000256" key="3">
    <source>
        <dbReference type="ARBA" id="ARBA00022989"/>
    </source>
</evidence>
<dbReference type="Pfam" id="PF05154">
    <property type="entry name" value="TM2"/>
    <property type="match status" value="1"/>
</dbReference>
<sequence length="110" mass="12078">MQHACSQCGQHQPLELALCQSCGAALHLDALAGIDPHLCFKSRRKTAWLSLTLGGFGVHKFYLGQPLKGTLYLATCWTLIPTALSIVEAIKTFRMTSLQFAFKQRTAVSL</sequence>
<evidence type="ECO:0000313" key="7">
    <source>
        <dbReference type="Proteomes" id="UP000305675"/>
    </source>
</evidence>
<evidence type="ECO:0000256" key="4">
    <source>
        <dbReference type="ARBA" id="ARBA00023136"/>
    </source>
</evidence>
<comment type="subcellular location">
    <subcellularLocation>
        <location evidence="1">Membrane</location>
        <topology evidence="1">Multi-pass membrane protein</topology>
    </subcellularLocation>
</comment>